<dbReference type="EMBL" id="CP127294">
    <property type="protein sequence ID" value="WIX83036.1"/>
    <property type="molecule type" value="Genomic_DNA"/>
</dbReference>
<dbReference type="PANTHER" id="PTHR35530:SF1">
    <property type="entry name" value="2-HYDROXYMUCONATE TAUTOMERASE"/>
    <property type="match status" value="1"/>
</dbReference>
<dbReference type="Gene3D" id="3.30.429.10">
    <property type="entry name" value="Macrophage Migration Inhibitory Factor"/>
    <property type="match status" value="1"/>
</dbReference>
<reference evidence="4 5" key="1">
    <citation type="submission" date="2023-06" db="EMBL/GenBank/DDBJ databases">
        <authorList>
            <person name="Oyuntsetseg B."/>
            <person name="Kim S.B."/>
        </authorList>
    </citation>
    <scope>NUCLEOTIDE SEQUENCE [LARGE SCALE GENOMIC DNA]</scope>
    <source>
        <strain evidence="4 5">2-15</strain>
    </source>
</reference>
<gene>
    <name evidence="4" type="ORF">QRX50_20865</name>
</gene>
<dbReference type="RefSeq" id="WP_285973596.1">
    <property type="nucleotide sequence ID" value="NZ_CP127294.1"/>
</dbReference>
<protein>
    <submittedName>
        <fullName evidence="4">Tautomerase family protein</fullName>
    </submittedName>
</protein>
<keyword evidence="5" id="KW-1185">Reference proteome</keyword>
<dbReference type="GO" id="GO:0016853">
    <property type="term" value="F:isomerase activity"/>
    <property type="evidence" value="ECO:0007669"/>
    <property type="project" value="UniProtKB-KW"/>
</dbReference>
<evidence type="ECO:0000256" key="2">
    <source>
        <dbReference type="ARBA" id="ARBA00023235"/>
    </source>
</evidence>
<feature type="domain" description="4-oxalocrotonate tautomerase-like" evidence="3">
    <location>
        <begin position="2"/>
        <end position="60"/>
    </location>
</feature>
<dbReference type="Pfam" id="PF01361">
    <property type="entry name" value="Tautomerase"/>
    <property type="match status" value="1"/>
</dbReference>
<dbReference type="AlphaFoldDB" id="A0A9Y2MY37"/>
<dbReference type="PANTHER" id="PTHR35530">
    <property type="entry name" value="TAUTOMERASE-RELATED"/>
    <property type="match status" value="1"/>
</dbReference>
<comment type="similarity">
    <text evidence="1">Belongs to the 4-oxalocrotonate tautomerase family.</text>
</comment>
<dbReference type="Proteomes" id="UP001236014">
    <property type="component" value="Chromosome"/>
</dbReference>
<sequence length="70" mass="7280">MPFIQINLGSGRTPEQKDQLIRAVSTAAAEAISVPETSVRVWVVEVPATEVLVGGVTLAERQAAKPAGPA</sequence>
<dbReference type="InterPro" id="IPR004370">
    <property type="entry name" value="4-OT-like_dom"/>
</dbReference>
<evidence type="ECO:0000259" key="3">
    <source>
        <dbReference type="Pfam" id="PF01361"/>
    </source>
</evidence>
<dbReference type="SUPFAM" id="SSF55331">
    <property type="entry name" value="Tautomerase/MIF"/>
    <property type="match status" value="1"/>
</dbReference>
<accession>A0A9Y2MY37</accession>
<evidence type="ECO:0000256" key="1">
    <source>
        <dbReference type="ARBA" id="ARBA00006723"/>
    </source>
</evidence>
<evidence type="ECO:0000313" key="5">
    <source>
        <dbReference type="Proteomes" id="UP001236014"/>
    </source>
</evidence>
<name>A0A9Y2MY37_9PSEU</name>
<dbReference type="KEGG" id="acab:QRX50_20865"/>
<evidence type="ECO:0000313" key="4">
    <source>
        <dbReference type="EMBL" id="WIX83036.1"/>
    </source>
</evidence>
<proteinExistence type="inferred from homology"/>
<dbReference type="InterPro" id="IPR014347">
    <property type="entry name" value="Tautomerase/MIF_sf"/>
</dbReference>
<keyword evidence="2" id="KW-0413">Isomerase</keyword>
<organism evidence="4 5">
    <name type="scientific">Amycolatopsis carbonis</name>
    <dbReference type="NCBI Taxonomy" id="715471"/>
    <lineage>
        <taxon>Bacteria</taxon>
        <taxon>Bacillati</taxon>
        <taxon>Actinomycetota</taxon>
        <taxon>Actinomycetes</taxon>
        <taxon>Pseudonocardiales</taxon>
        <taxon>Pseudonocardiaceae</taxon>
        <taxon>Amycolatopsis</taxon>
    </lineage>
</organism>